<dbReference type="Pfam" id="PF13618">
    <property type="entry name" value="Gluconate_2-dh3"/>
    <property type="match status" value="1"/>
</dbReference>
<evidence type="ECO:0000256" key="1">
    <source>
        <dbReference type="SAM" id="MobiDB-lite"/>
    </source>
</evidence>
<proteinExistence type="predicted"/>
<dbReference type="InterPro" id="IPR027056">
    <property type="entry name" value="Gluconate_2DH_su3"/>
</dbReference>
<keyword evidence="3" id="KW-1185">Reference proteome</keyword>
<dbReference type="RefSeq" id="WP_018443926.1">
    <property type="nucleotide sequence ID" value="NZ_KB890218.1"/>
</dbReference>
<dbReference type="STRING" id="863227.GCA_000373005_05314"/>
<evidence type="ECO:0000313" key="2">
    <source>
        <dbReference type="EMBL" id="PMS35855.1"/>
    </source>
</evidence>
<comment type="caution">
    <text evidence="2">The sequence shown here is derived from an EMBL/GenBank/DDBJ whole genome shotgun (WGS) entry which is preliminary data.</text>
</comment>
<feature type="compositionally biased region" description="Basic and acidic residues" evidence="1">
    <location>
        <begin position="207"/>
        <end position="216"/>
    </location>
</feature>
<name>A0A2N7X301_9BURK</name>
<evidence type="ECO:0000313" key="3">
    <source>
        <dbReference type="Proteomes" id="UP000235777"/>
    </source>
</evidence>
<gene>
    <name evidence="2" type="ORF">C0Z20_16140</name>
</gene>
<accession>A0A2N7X301</accession>
<organism evidence="2 3">
    <name type="scientific">Trinickia symbiotica</name>
    <dbReference type="NCBI Taxonomy" id="863227"/>
    <lineage>
        <taxon>Bacteria</taxon>
        <taxon>Pseudomonadati</taxon>
        <taxon>Pseudomonadota</taxon>
        <taxon>Betaproteobacteria</taxon>
        <taxon>Burkholderiales</taxon>
        <taxon>Burkholderiaceae</taxon>
        <taxon>Trinickia</taxon>
    </lineage>
</organism>
<reference evidence="2 3" key="1">
    <citation type="submission" date="2018-01" db="EMBL/GenBank/DDBJ databases">
        <title>Whole genome analyses suggest that Burkholderia sensu lato contains two further novel genera in the rhizoxinica-symbiotica group Mycetohabitans gen. nov., and Trinickia gen. nov.: implications for the evolution of diazotrophy and nodulation in the Burkholderiaceae.</title>
        <authorList>
            <person name="Estrada-de los Santos P."/>
            <person name="Palmer M."/>
            <person name="Chavez-Ramirez B."/>
            <person name="Beukes C."/>
            <person name="Steenkamp E.T."/>
            <person name="Hirsch A.M."/>
            <person name="Manyaka P."/>
            <person name="Maluk M."/>
            <person name="Lafos M."/>
            <person name="Crook M."/>
            <person name="Gross E."/>
            <person name="Simon M.F."/>
            <person name="Bueno dos Reis Junior F."/>
            <person name="Poole P.S."/>
            <person name="Venter S.N."/>
            <person name="James E.K."/>
        </authorList>
    </citation>
    <scope>NUCLEOTIDE SEQUENCE [LARGE SCALE GENOMIC DNA]</scope>
    <source>
        <strain evidence="2 3">JPY 581</strain>
    </source>
</reference>
<dbReference type="EMBL" id="PNYC01000009">
    <property type="protein sequence ID" value="PMS35855.1"/>
    <property type="molecule type" value="Genomic_DNA"/>
</dbReference>
<dbReference type="Proteomes" id="UP000235777">
    <property type="component" value="Unassembled WGS sequence"/>
</dbReference>
<protein>
    <submittedName>
        <fullName evidence="2">Gluconate 2-dehydrogenase</fullName>
    </submittedName>
</protein>
<dbReference type="OrthoDB" id="63962at2"/>
<feature type="region of interest" description="Disordered" evidence="1">
    <location>
        <begin position="207"/>
        <end position="228"/>
    </location>
</feature>
<sequence length="228" mass="25676">MNEPARSRYPGYDVLAKRDTPSWDDATRAIIEKRLAQPNAPRFCTDTEWRALCALAAVIVPQSLDESVDAEHRRFAPPRVPVAGLVDTKLADDARDGYRDARLPPLREAWRTGLAAIDEESRARHHAAFADLSEEAQRDLLSRMQRGELDHPSWRGMPCDVFFSLRLLHDIGSAYYSHPHAWSEIGFGGPANPRGYVRMQANRRDPWEAVEARPGREAQAAKGNARAR</sequence>
<dbReference type="AlphaFoldDB" id="A0A2N7X301"/>